<dbReference type="PANTHER" id="PTHR47599">
    <property type="entry name" value="CELL-TO-CELL MOVEMENT PROTEIN"/>
    <property type="match status" value="1"/>
</dbReference>
<dbReference type="Pfam" id="PF01107">
    <property type="entry name" value="MP"/>
    <property type="match status" value="1"/>
</dbReference>
<proteinExistence type="predicted"/>
<dbReference type="InterPro" id="IPR018061">
    <property type="entry name" value="Retropepsins"/>
</dbReference>
<evidence type="ECO:0000313" key="3">
    <source>
        <dbReference type="EMBL" id="CAN74114.1"/>
    </source>
</evidence>
<accession>A5B383</accession>
<organism evidence="3">
    <name type="scientific">Vitis vinifera</name>
    <name type="common">Grape</name>
    <dbReference type="NCBI Taxonomy" id="29760"/>
    <lineage>
        <taxon>Eukaryota</taxon>
        <taxon>Viridiplantae</taxon>
        <taxon>Streptophyta</taxon>
        <taxon>Embryophyta</taxon>
        <taxon>Tracheophyta</taxon>
        <taxon>Spermatophyta</taxon>
        <taxon>Magnoliopsida</taxon>
        <taxon>eudicotyledons</taxon>
        <taxon>Gunneridae</taxon>
        <taxon>Pentapetalae</taxon>
        <taxon>rosids</taxon>
        <taxon>Vitales</taxon>
        <taxon>Vitaceae</taxon>
        <taxon>Viteae</taxon>
        <taxon>Vitis</taxon>
    </lineage>
</organism>
<dbReference type="Pfam" id="PF00077">
    <property type="entry name" value="RVP"/>
    <property type="match status" value="1"/>
</dbReference>
<dbReference type="AlphaFoldDB" id="A5B383"/>
<keyword evidence="1" id="KW-0378">Hydrolase</keyword>
<dbReference type="InterPro" id="IPR051596">
    <property type="entry name" value="Caulimoviridae_Movement"/>
</dbReference>
<gene>
    <name evidence="3" type="ORF">VITISV_036745</name>
</gene>
<evidence type="ECO:0000256" key="1">
    <source>
        <dbReference type="ARBA" id="ARBA00022801"/>
    </source>
</evidence>
<dbReference type="EMBL" id="AM445082">
    <property type="protein sequence ID" value="CAN74114.1"/>
    <property type="molecule type" value="Genomic_DNA"/>
</dbReference>
<evidence type="ECO:0000259" key="2">
    <source>
        <dbReference type="Pfam" id="PF00077"/>
    </source>
</evidence>
<feature type="domain" description="Retropepsins" evidence="2">
    <location>
        <begin position="460"/>
        <end position="552"/>
    </location>
</feature>
<sequence length="603" mass="69198">MIQVAAKSLTRLGLNTSIVMCLRDNRHLNYRDSIIGAIQVGLNDDPVYFQRFPYFTVRLRDADILDSVVLHVKTYGFKFKEGDNPVSIITRFAYKNMTTSVGSGAQCTSPKGETTLFHFDMLDKSNFIIPKKIKWSEVEFPENWHFAYAVPAIEQKSERIEQIVQYPDGGGDLIFSNSFRHYSSPRISDYEPSRASSSSIPIEKNINGTIVKASPFKTKPKDKGTASAADIRRIMEQNNYTNMFLMTLGNQLNRVEEIIETQDHIKNSFVKNDNKPLFKPFEFSKKFQENPHIDEAFIDRISQKVKDSLVILKTPLPSHRRINLVKKNVSSKTKVNGQIKIVNEPSNQTAFKIEDHCDNQPKTINVLSQEQKLVLDTLTIKDFQEEIRQYKKEIKDLRQPASLGFFTLHDQINRVGFYHSDPNQEDSEEVLESSQVNNEEINAYLNTISRVIFQGWEVSLTIVIKNKFIFDIVALIDLGAALNCLQEGLIPIKFYKKTKQTLFGANGKRLAIRYKLSNAHICNQDICIKQTFILVKDLKEKTLLGAPFLSTIYLMRIDNHGIRTRLLEKEILFKFANPPGERNINTLRDQLIQAKENHVNLLK</sequence>
<name>A5B383_VITVI</name>
<dbReference type="InterPro" id="IPR028919">
    <property type="entry name" value="Viral_movement"/>
</dbReference>
<dbReference type="GO" id="GO:0016787">
    <property type="term" value="F:hydrolase activity"/>
    <property type="evidence" value="ECO:0007669"/>
    <property type="project" value="UniProtKB-KW"/>
</dbReference>
<dbReference type="CDD" id="cd00303">
    <property type="entry name" value="retropepsin_like"/>
    <property type="match status" value="1"/>
</dbReference>
<dbReference type="PANTHER" id="PTHR47599:SF4">
    <property type="entry name" value="POLYPROTEIN"/>
    <property type="match status" value="1"/>
</dbReference>
<protein>
    <recommendedName>
        <fullName evidence="2">Retropepsins domain-containing protein</fullName>
    </recommendedName>
</protein>
<reference evidence="3" key="1">
    <citation type="journal article" date="2007" name="PLoS ONE">
        <title>The first genome sequence of an elite grapevine cultivar (Pinot noir Vitis vinifera L.): coping with a highly heterozygous genome.</title>
        <authorList>
            <person name="Velasco R."/>
            <person name="Zharkikh A."/>
            <person name="Troggio M."/>
            <person name="Cartwright D.A."/>
            <person name="Cestaro A."/>
            <person name="Pruss D."/>
            <person name="Pindo M."/>
            <person name="FitzGerald L.M."/>
            <person name="Vezzulli S."/>
            <person name="Reid J."/>
            <person name="Malacarne G."/>
            <person name="Iliev D."/>
            <person name="Coppola G."/>
            <person name="Wardell B."/>
            <person name="Micheletti D."/>
            <person name="Macalma T."/>
            <person name="Facci M."/>
            <person name="Mitchell J.T."/>
            <person name="Perazzolli M."/>
            <person name="Eldredge G."/>
            <person name="Gatto P."/>
            <person name="Oyzerski R."/>
            <person name="Moretto M."/>
            <person name="Gutin N."/>
            <person name="Stefanini M."/>
            <person name="Chen Y."/>
            <person name="Segala C."/>
            <person name="Davenport C."/>
            <person name="Dematte L."/>
            <person name="Mraz A."/>
            <person name="Battilana J."/>
            <person name="Stormo K."/>
            <person name="Costa F."/>
            <person name="Tao Q."/>
            <person name="Si-Ammour A."/>
            <person name="Harkins T."/>
            <person name="Lackey A."/>
            <person name="Perbost C."/>
            <person name="Taillon B."/>
            <person name="Stella A."/>
            <person name="Solovyev V."/>
            <person name="Fawcett J.A."/>
            <person name="Sterck L."/>
            <person name="Vandepoele K."/>
            <person name="Grando S.M."/>
            <person name="Toppo S."/>
            <person name="Moser C."/>
            <person name="Lanchbury J."/>
            <person name="Bogden R."/>
            <person name="Skolnick M."/>
            <person name="Sgaramella V."/>
            <person name="Bhatnagar S.K."/>
            <person name="Fontana P."/>
            <person name="Gutin A."/>
            <person name="Van de Peer Y."/>
            <person name="Salamini F."/>
            <person name="Viola R."/>
        </authorList>
    </citation>
    <scope>NUCLEOTIDE SEQUENCE</scope>
</reference>